<proteinExistence type="inferred from homology"/>
<reference evidence="7" key="2">
    <citation type="submission" date="2023-07" db="EMBL/GenBank/DDBJ databases">
        <title>Zobellia barbeyronii sp. nov., a new marine flavobacterium, isolated from green and red algae.</title>
        <authorList>
            <person name="Nedashkovskaya O.I."/>
            <person name="Otstavnykh N."/>
            <person name="Zhukova N."/>
            <person name="Guzev K."/>
            <person name="Chausova V."/>
            <person name="Tekutyeva L."/>
            <person name="Mikhailov V."/>
            <person name="Isaeva M."/>
        </authorList>
    </citation>
    <scope>NUCLEOTIDE SEQUENCE [LARGE SCALE GENOMIC DNA]</scope>
    <source>
        <strain evidence="7">KMM 6746</strain>
    </source>
</reference>
<dbReference type="Gene3D" id="3.30.1060.10">
    <property type="entry name" value="Peptide methionine sulphoxide reductase MsrA"/>
    <property type="match status" value="1"/>
</dbReference>
<name>A0ABS5WA72_9FLAO</name>
<sequence length="185" mass="20442">MSNKNLEIATLGGGCFWCIEAVLQELIGVEKLVSGYTGGNAPGKPTYREVCSGLTGHAEVVQVTFDPSVISYQDLLIVFMTSHDPTSLNRQGGDVGTQYRSVIYFHDDTQKAVAETVIKELASYFDDPIVTELSPLPTFYDAEEHHQDYYRNNTSQGYCSAVITPKLAKLRKMHGDKLKQPQTSS</sequence>
<dbReference type="NCBIfam" id="TIGR00401">
    <property type="entry name" value="msrA"/>
    <property type="match status" value="1"/>
</dbReference>
<dbReference type="GO" id="GO:0008113">
    <property type="term" value="F:peptide-methionine (S)-S-oxide reductase activity"/>
    <property type="evidence" value="ECO:0007669"/>
    <property type="project" value="UniProtKB-EC"/>
</dbReference>
<feature type="domain" description="Peptide methionine sulphoxide reductase MsrA" evidence="5">
    <location>
        <begin position="9"/>
        <end position="159"/>
    </location>
</feature>
<comment type="catalytic activity">
    <reaction evidence="3 4">
        <text>[thioredoxin]-disulfide + L-methionine + H2O = L-methionine (S)-S-oxide + [thioredoxin]-dithiol</text>
        <dbReference type="Rhea" id="RHEA:19993"/>
        <dbReference type="Rhea" id="RHEA-COMP:10698"/>
        <dbReference type="Rhea" id="RHEA-COMP:10700"/>
        <dbReference type="ChEBI" id="CHEBI:15377"/>
        <dbReference type="ChEBI" id="CHEBI:29950"/>
        <dbReference type="ChEBI" id="CHEBI:50058"/>
        <dbReference type="ChEBI" id="CHEBI:57844"/>
        <dbReference type="ChEBI" id="CHEBI:58772"/>
        <dbReference type="EC" id="1.8.4.11"/>
    </reaction>
</comment>
<feature type="active site" evidence="4">
    <location>
        <position position="15"/>
    </location>
</feature>
<dbReference type="RefSeq" id="WP_214610106.1">
    <property type="nucleotide sequence ID" value="NZ_JACATN010000001.1"/>
</dbReference>
<dbReference type="Pfam" id="PF01625">
    <property type="entry name" value="PMSR"/>
    <property type="match status" value="1"/>
</dbReference>
<dbReference type="PANTHER" id="PTHR43774">
    <property type="entry name" value="PEPTIDE METHIONINE SULFOXIDE REDUCTASE"/>
    <property type="match status" value="1"/>
</dbReference>
<dbReference type="SUPFAM" id="SSF55068">
    <property type="entry name" value="Peptide methionine sulfoxide reductase"/>
    <property type="match status" value="1"/>
</dbReference>
<reference evidence="6 7" key="1">
    <citation type="submission" date="2020-06" db="EMBL/GenBank/DDBJ databases">
        <authorList>
            <person name="Isaeva M.P."/>
            <person name="Chernysheva N.Y."/>
        </authorList>
    </citation>
    <scope>NUCLEOTIDE SEQUENCE [LARGE SCALE GENOMIC DNA]</scope>
    <source>
        <strain evidence="6 7">KMM 6746</strain>
    </source>
</reference>
<gene>
    <name evidence="4 6" type="primary">msrA</name>
    <name evidence="6" type="ORF">HW347_01025</name>
</gene>
<comment type="caution">
    <text evidence="6">The sequence shown here is derived from an EMBL/GenBank/DDBJ whole genome shotgun (WGS) entry which is preliminary data.</text>
</comment>
<evidence type="ECO:0000256" key="1">
    <source>
        <dbReference type="ARBA" id="ARBA00023002"/>
    </source>
</evidence>
<keyword evidence="1 4" id="KW-0560">Oxidoreductase</keyword>
<evidence type="ECO:0000256" key="3">
    <source>
        <dbReference type="ARBA" id="ARBA00048782"/>
    </source>
</evidence>
<evidence type="ECO:0000256" key="4">
    <source>
        <dbReference type="HAMAP-Rule" id="MF_01401"/>
    </source>
</evidence>
<dbReference type="Proteomes" id="UP000740413">
    <property type="component" value="Unassembled WGS sequence"/>
</dbReference>
<dbReference type="EC" id="1.8.4.11" evidence="4"/>
<comment type="function">
    <text evidence="4">Has an important function as a repair enzyme for proteins that have been inactivated by oxidation. Catalyzes the reversible oxidation-reduction of methionine sulfoxide in proteins to methionine.</text>
</comment>
<dbReference type="InterPro" id="IPR002569">
    <property type="entry name" value="Met_Sox_Rdtase_MsrA_dom"/>
</dbReference>
<evidence type="ECO:0000256" key="2">
    <source>
        <dbReference type="ARBA" id="ARBA00047806"/>
    </source>
</evidence>
<evidence type="ECO:0000259" key="5">
    <source>
        <dbReference type="Pfam" id="PF01625"/>
    </source>
</evidence>
<evidence type="ECO:0000313" key="6">
    <source>
        <dbReference type="EMBL" id="MBT2159823.1"/>
    </source>
</evidence>
<dbReference type="HAMAP" id="MF_01401">
    <property type="entry name" value="MsrA"/>
    <property type="match status" value="1"/>
</dbReference>
<evidence type="ECO:0000313" key="7">
    <source>
        <dbReference type="Proteomes" id="UP000740413"/>
    </source>
</evidence>
<protein>
    <recommendedName>
        <fullName evidence="4">Peptide methionine sulfoxide reductase MsrA</fullName>
        <shortName evidence="4">Protein-methionine-S-oxide reductase</shortName>
        <ecNumber evidence="4">1.8.4.11</ecNumber>
    </recommendedName>
    <alternativeName>
        <fullName evidence="4">Peptide-methionine (S)-S-oxide reductase</fullName>
        <shortName evidence="4">Peptide Met(O) reductase</shortName>
    </alternativeName>
</protein>
<dbReference type="EMBL" id="JACATN010000001">
    <property type="protein sequence ID" value="MBT2159823.1"/>
    <property type="molecule type" value="Genomic_DNA"/>
</dbReference>
<dbReference type="PANTHER" id="PTHR43774:SF1">
    <property type="entry name" value="PEPTIDE METHIONINE SULFOXIDE REDUCTASE MSRA 2"/>
    <property type="match status" value="1"/>
</dbReference>
<dbReference type="InterPro" id="IPR036509">
    <property type="entry name" value="Met_Sox_Rdtase_MsrA_sf"/>
</dbReference>
<keyword evidence="7" id="KW-1185">Reference proteome</keyword>
<accession>A0ABS5WA72</accession>
<organism evidence="6 7">
    <name type="scientific">Zobellia barbeyronii</name>
    <dbReference type="NCBI Taxonomy" id="2748009"/>
    <lineage>
        <taxon>Bacteria</taxon>
        <taxon>Pseudomonadati</taxon>
        <taxon>Bacteroidota</taxon>
        <taxon>Flavobacteriia</taxon>
        <taxon>Flavobacteriales</taxon>
        <taxon>Flavobacteriaceae</taxon>
        <taxon>Zobellia</taxon>
    </lineage>
</organism>
<comment type="catalytic activity">
    <reaction evidence="2 4">
        <text>L-methionyl-[protein] + [thioredoxin]-disulfide + H2O = L-methionyl-(S)-S-oxide-[protein] + [thioredoxin]-dithiol</text>
        <dbReference type="Rhea" id="RHEA:14217"/>
        <dbReference type="Rhea" id="RHEA-COMP:10698"/>
        <dbReference type="Rhea" id="RHEA-COMP:10700"/>
        <dbReference type="Rhea" id="RHEA-COMP:12313"/>
        <dbReference type="Rhea" id="RHEA-COMP:12315"/>
        <dbReference type="ChEBI" id="CHEBI:15377"/>
        <dbReference type="ChEBI" id="CHEBI:16044"/>
        <dbReference type="ChEBI" id="CHEBI:29950"/>
        <dbReference type="ChEBI" id="CHEBI:44120"/>
        <dbReference type="ChEBI" id="CHEBI:50058"/>
        <dbReference type="EC" id="1.8.4.11"/>
    </reaction>
</comment>
<comment type="similarity">
    <text evidence="4">Belongs to the MsrA Met sulfoxide reductase family.</text>
</comment>